<dbReference type="AlphaFoldDB" id="A0A2S4LX91"/>
<keyword evidence="3" id="KW-1185">Reference proteome</keyword>
<accession>A0A2S4LX91</accession>
<gene>
    <name evidence="2" type="ORF">B0G62_12049</name>
</gene>
<dbReference type="Pfam" id="PF06223">
    <property type="entry name" value="Phage_tail_T"/>
    <property type="match status" value="1"/>
</dbReference>
<sequence>MTVRQLLANLDSSELTEWMAFERIEAIGEARADLRAGIIAAAVGNHGNRTLPKPYRASDFMPYLPRVEEKPIFFDDPEQQSATILKLVFNRT</sequence>
<reference evidence="2 3" key="1">
    <citation type="submission" date="2018-01" db="EMBL/GenBank/DDBJ databases">
        <title>Genomic Encyclopedia of Type Strains, Phase III (KMG-III): the genomes of soil and plant-associated and newly described type strains.</title>
        <authorList>
            <person name="Whitman W."/>
        </authorList>
    </citation>
    <scope>NUCLEOTIDE SEQUENCE [LARGE SCALE GENOMIC DNA]</scope>
    <source>
        <strain evidence="2 3">JCM 18070</strain>
    </source>
</reference>
<dbReference type="Proteomes" id="UP000237381">
    <property type="component" value="Unassembled WGS sequence"/>
</dbReference>
<protein>
    <recommendedName>
        <fullName evidence="1">Minor tail T domain-containing protein</fullName>
    </recommendedName>
</protein>
<evidence type="ECO:0000313" key="2">
    <source>
        <dbReference type="EMBL" id="POR47056.1"/>
    </source>
</evidence>
<name>A0A2S4LX91_9BURK</name>
<comment type="caution">
    <text evidence="2">The sequence shown here is derived from an EMBL/GenBank/DDBJ whole genome shotgun (WGS) entry which is preliminary data.</text>
</comment>
<evidence type="ECO:0000259" key="1">
    <source>
        <dbReference type="Pfam" id="PF06223"/>
    </source>
</evidence>
<dbReference type="EMBL" id="PQGA01000020">
    <property type="protein sequence ID" value="POR47056.1"/>
    <property type="molecule type" value="Genomic_DNA"/>
</dbReference>
<feature type="domain" description="Minor tail T" evidence="1">
    <location>
        <begin position="11"/>
        <end position="81"/>
    </location>
</feature>
<evidence type="ECO:0000313" key="3">
    <source>
        <dbReference type="Proteomes" id="UP000237381"/>
    </source>
</evidence>
<organism evidence="2 3">
    <name type="scientific">Paraburkholderia eburnea</name>
    <dbReference type="NCBI Taxonomy" id="1189126"/>
    <lineage>
        <taxon>Bacteria</taxon>
        <taxon>Pseudomonadati</taxon>
        <taxon>Pseudomonadota</taxon>
        <taxon>Betaproteobacteria</taxon>
        <taxon>Burkholderiales</taxon>
        <taxon>Burkholderiaceae</taxon>
        <taxon>Paraburkholderia</taxon>
    </lineage>
</organism>
<dbReference type="RefSeq" id="WP_244193374.1">
    <property type="nucleotide sequence ID" value="NZ_PQGA01000020.1"/>
</dbReference>
<dbReference type="InterPro" id="IPR009350">
    <property type="entry name" value="Phage_tail_T"/>
</dbReference>
<proteinExistence type="predicted"/>